<evidence type="ECO:0000313" key="2">
    <source>
        <dbReference type="EMBL" id="KAF7632709.1"/>
    </source>
</evidence>
<comment type="caution">
    <text evidence="2">The sequence shown here is derived from an EMBL/GenBank/DDBJ whole genome shotgun (WGS) entry which is preliminary data.</text>
</comment>
<sequence length="73" mass="8547">MSKLFIVLAIVTVVFIQCCDSGRTHKRKQEKPAKSWTGHLVDYLTVSSLVDYLTVKEENKQNKVRKTYFSYYL</sequence>
<reference evidence="2" key="1">
    <citation type="journal article" date="2020" name="Ecol. Evol.">
        <title>Genome structure and content of the rice root-knot nematode (Meloidogyne graminicola).</title>
        <authorList>
            <person name="Phan N.T."/>
            <person name="Danchin E.G.J."/>
            <person name="Klopp C."/>
            <person name="Perfus-Barbeoch L."/>
            <person name="Kozlowski D.K."/>
            <person name="Koutsovoulos G.D."/>
            <person name="Lopez-Roques C."/>
            <person name="Bouchez O."/>
            <person name="Zahm M."/>
            <person name="Besnard G."/>
            <person name="Bellafiore S."/>
        </authorList>
    </citation>
    <scope>NUCLEOTIDE SEQUENCE</scope>
    <source>
        <strain evidence="2">VN-18</strain>
    </source>
</reference>
<evidence type="ECO:0000256" key="1">
    <source>
        <dbReference type="SAM" id="SignalP"/>
    </source>
</evidence>
<keyword evidence="3" id="KW-1185">Reference proteome</keyword>
<evidence type="ECO:0000313" key="3">
    <source>
        <dbReference type="Proteomes" id="UP000605970"/>
    </source>
</evidence>
<feature type="signal peptide" evidence="1">
    <location>
        <begin position="1"/>
        <end position="21"/>
    </location>
</feature>
<dbReference type="EMBL" id="JABEBT010000096">
    <property type="protein sequence ID" value="KAF7632709.1"/>
    <property type="molecule type" value="Genomic_DNA"/>
</dbReference>
<feature type="chain" id="PRO_5035923760" evidence="1">
    <location>
        <begin position="22"/>
        <end position="73"/>
    </location>
</feature>
<dbReference type="Proteomes" id="UP000605970">
    <property type="component" value="Unassembled WGS sequence"/>
</dbReference>
<protein>
    <submittedName>
        <fullName evidence="2">Uncharacterized protein</fullName>
    </submittedName>
</protein>
<name>A0A8S9ZHL2_9BILA</name>
<organism evidence="2 3">
    <name type="scientific">Meloidogyne graminicola</name>
    <dbReference type="NCBI Taxonomy" id="189291"/>
    <lineage>
        <taxon>Eukaryota</taxon>
        <taxon>Metazoa</taxon>
        <taxon>Ecdysozoa</taxon>
        <taxon>Nematoda</taxon>
        <taxon>Chromadorea</taxon>
        <taxon>Rhabditida</taxon>
        <taxon>Tylenchina</taxon>
        <taxon>Tylenchomorpha</taxon>
        <taxon>Tylenchoidea</taxon>
        <taxon>Meloidogynidae</taxon>
        <taxon>Meloidogyninae</taxon>
        <taxon>Meloidogyne</taxon>
    </lineage>
</organism>
<gene>
    <name evidence="2" type="ORF">Mgra_00007927</name>
</gene>
<proteinExistence type="predicted"/>
<dbReference type="AlphaFoldDB" id="A0A8S9ZHL2"/>
<accession>A0A8S9ZHL2</accession>
<keyword evidence="1" id="KW-0732">Signal</keyword>